<keyword evidence="1" id="KW-0732">Signal</keyword>
<reference evidence="2 3" key="1">
    <citation type="submission" date="2020-08" db="EMBL/GenBank/DDBJ databases">
        <title>Croceimicrobium hydrocarbonivorans gen. nov., sp. nov., a novel marine bacterium isolated from a bacterial consortium that degrades polyethylene terephthalate.</title>
        <authorList>
            <person name="Liu R."/>
        </authorList>
    </citation>
    <scope>NUCLEOTIDE SEQUENCE [LARGE SCALE GENOMIC DNA]</scope>
    <source>
        <strain evidence="2 3">A20-9</strain>
    </source>
</reference>
<dbReference type="PROSITE" id="PS51257">
    <property type="entry name" value="PROKAR_LIPOPROTEIN"/>
    <property type="match status" value="1"/>
</dbReference>
<organism evidence="2 3">
    <name type="scientific">Croceimicrobium hydrocarbonivorans</name>
    <dbReference type="NCBI Taxonomy" id="2761580"/>
    <lineage>
        <taxon>Bacteria</taxon>
        <taxon>Pseudomonadati</taxon>
        <taxon>Bacteroidota</taxon>
        <taxon>Flavobacteriia</taxon>
        <taxon>Flavobacteriales</taxon>
        <taxon>Owenweeksiaceae</taxon>
        <taxon>Croceimicrobium</taxon>
    </lineage>
</organism>
<proteinExistence type="predicted"/>
<dbReference type="RefSeq" id="WP_210760492.1">
    <property type="nucleotide sequence ID" value="NZ_CP060139.1"/>
</dbReference>
<feature type="chain" id="PRO_5028895822" evidence="1">
    <location>
        <begin position="21"/>
        <end position="164"/>
    </location>
</feature>
<accession>A0A7H0VJR8</accession>
<evidence type="ECO:0000313" key="3">
    <source>
        <dbReference type="Proteomes" id="UP000516305"/>
    </source>
</evidence>
<protein>
    <submittedName>
        <fullName evidence="2">Gliding motility lipoprotein GldH</fullName>
    </submittedName>
</protein>
<keyword evidence="3" id="KW-1185">Reference proteome</keyword>
<dbReference type="Pfam" id="PF14109">
    <property type="entry name" value="GldH_lipo"/>
    <property type="match status" value="1"/>
</dbReference>
<gene>
    <name evidence="2" type="ORF">H4K34_09005</name>
</gene>
<dbReference type="InterPro" id="IPR020018">
    <property type="entry name" value="Motility-assoc_lipoprot_GldH"/>
</dbReference>
<keyword evidence="2" id="KW-0449">Lipoprotein</keyword>
<name>A0A7H0VJR8_9FLAO</name>
<dbReference type="EMBL" id="CP060139">
    <property type="protein sequence ID" value="QNR25966.1"/>
    <property type="molecule type" value="Genomic_DNA"/>
</dbReference>
<dbReference type="AlphaFoldDB" id="A0A7H0VJR8"/>
<dbReference type="Proteomes" id="UP000516305">
    <property type="component" value="Chromosome"/>
</dbReference>
<evidence type="ECO:0000313" key="2">
    <source>
        <dbReference type="EMBL" id="QNR25966.1"/>
    </source>
</evidence>
<sequence length="164" mass="18874">MLRSLKQLFLLGLLVSLAFACSEKPWYESYSPVSPEGWHADSIASFEVEIEDTLSSYLIYFNMRGNNDYPFSNLYLFRKIYSEGGMEYSDTANLTLADPFGKWLGEGVGELKTFQRVFRREPLRFTKAGTYRFEFVQAMREDPLPGIEDIGISIYKQENGEAKN</sequence>
<dbReference type="KEGG" id="chyd:H4K34_09005"/>
<feature type="signal peptide" evidence="1">
    <location>
        <begin position="1"/>
        <end position="20"/>
    </location>
</feature>
<evidence type="ECO:0000256" key="1">
    <source>
        <dbReference type="SAM" id="SignalP"/>
    </source>
</evidence>
<dbReference type="NCBIfam" id="TIGR03511">
    <property type="entry name" value="GldH_lipo"/>
    <property type="match status" value="1"/>
</dbReference>